<accession>A0A6G9YUV4</accession>
<dbReference type="CDD" id="cd05233">
    <property type="entry name" value="SDR_c"/>
    <property type="match status" value="1"/>
</dbReference>
<dbReference type="PRINTS" id="PR00081">
    <property type="entry name" value="GDHRDH"/>
</dbReference>
<dbReference type="Proteomes" id="UP000503540">
    <property type="component" value="Chromosome"/>
</dbReference>
<dbReference type="InterPro" id="IPR002347">
    <property type="entry name" value="SDR_fam"/>
</dbReference>
<dbReference type="GO" id="GO:0016491">
    <property type="term" value="F:oxidoreductase activity"/>
    <property type="evidence" value="ECO:0007669"/>
    <property type="project" value="UniProtKB-KW"/>
</dbReference>
<dbReference type="PANTHER" id="PTHR43975:SF2">
    <property type="entry name" value="EG:BACR7A4.14 PROTEIN-RELATED"/>
    <property type="match status" value="1"/>
</dbReference>
<feature type="compositionally biased region" description="Basic and acidic residues" evidence="2">
    <location>
        <begin position="312"/>
        <end position="333"/>
    </location>
</feature>
<gene>
    <name evidence="4" type="ORF">F5544_20105</name>
</gene>
<feature type="compositionally biased region" description="Polar residues" evidence="2">
    <location>
        <begin position="1"/>
        <end position="13"/>
    </location>
</feature>
<feature type="compositionally biased region" description="Basic residues" evidence="2">
    <location>
        <begin position="23"/>
        <end position="32"/>
    </location>
</feature>
<dbReference type="AlphaFoldDB" id="A0A6G9YUV4"/>
<feature type="region of interest" description="Disordered" evidence="2">
    <location>
        <begin position="103"/>
        <end position="197"/>
    </location>
</feature>
<keyword evidence="1" id="KW-0560">Oxidoreductase</keyword>
<organism evidence="4 5">
    <name type="scientific">Nocardia arthritidis</name>
    <dbReference type="NCBI Taxonomy" id="228602"/>
    <lineage>
        <taxon>Bacteria</taxon>
        <taxon>Bacillati</taxon>
        <taxon>Actinomycetota</taxon>
        <taxon>Actinomycetes</taxon>
        <taxon>Mycobacteriales</taxon>
        <taxon>Nocardiaceae</taxon>
        <taxon>Nocardia</taxon>
    </lineage>
</organism>
<keyword evidence="5" id="KW-1185">Reference proteome</keyword>
<feature type="compositionally biased region" description="Basic and acidic residues" evidence="2">
    <location>
        <begin position="33"/>
        <end position="43"/>
    </location>
</feature>
<dbReference type="PRINTS" id="PR00080">
    <property type="entry name" value="SDRFAMILY"/>
</dbReference>
<protein>
    <submittedName>
        <fullName evidence="4">SDR family oxidoreductase</fullName>
    </submittedName>
</protein>
<dbReference type="InterPro" id="IPR057326">
    <property type="entry name" value="KR_dom"/>
</dbReference>
<dbReference type="NCBIfam" id="NF005909">
    <property type="entry name" value="PRK07890.1"/>
    <property type="match status" value="1"/>
</dbReference>
<feature type="compositionally biased region" description="Basic and acidic residues" evidence="2">
    <location>
        <begin position="185"/>
        <end position="197"/>
    </location>
</feature>
<dbReference type="SMART" id="SM00822">
    <property type="entry name" value="PKS_KR"/>
    <property type="match status" value="1"/>
</dbReference>
<feature type="compositionally biased region" description="Basic residues" evidence="2">
    <location>
        <begin position="152"/>
        <end position="170"/>
    </location>
</feature>
<dbReference type="InterPro" id="IPR036291">
    <property type="entry name" value="NAD(P)-bd_dom_sf"/>
</dbReference>
<evidence type="ECO:0000256" key="1">
    <source>
        <dbReference type="ARBA" id="ARBA00023002"/>
    </source>
</evidence>
<dbReference type="PANTHER" id="PTHR43975">
    <property type="entry name" value="ZGC:101858"/>
    <property type="match status" value="1"/>
</dbReference>
<dbReference type="KEGG" id="nah:F5544_20105"/>
<name>A0A6G9YUV4_9NOCA</name>
<feature type="region of interest" description="Disordered" evidence="2">
    <location>
        <begin position="237"/>
        <end position="256"/>
    </location>
</feature>
<proteinExistence type="predicted"/>
<evidence type="ECO:0000256" key="2">
    <source>
        <dbReference type="SAM" id="MobiDB-lite"/>
    </source>
</evidence>
<feature type="domain" description="Ketoreductase" evidence="3">
    <location>
        <begin position="409"/>
        <end position="594"/>
    </location>
</feature>
<feature type="region of interest" description="Disordered" evidence="2">
    <location>
        <begin position="293"/>
        <end position="364"/>
    </location>
</feature>
<sequence length="661" mass="71680">MYQSGTYLEQSTGAPLADTTVRGSHRRRRADNHRRPAHPDRTGSRRGLRLSGGQHPRGHADGMGLRAGLPVLRAVHRPVHKDGSRQSGHPLLPLLSAARRRIRRHRKAGQHKGSQLSGAERRLFAGGRAGQPDRVRRPRRRHPPGRDLRNPFRPRRSRPRVRSARPRFRHAGGAGGVQRLGRGTPGHDPHPTGRPDRCRATAFEQGSAHQALRRRGQDVDLPAEYLSGLSEMVLSEPAGEHHDRTALHPGRSHHPVLLGRALRTRRRSGDDHHGAEIRCAVPGFPARQHVVSVAGLHQPPDQPHRRPGPRRSGRDDPAGGERTRSRTGQLDRAHRARSRLPPVPLAAAVPRDEAGGRPGRRGGAVRRIAATAGVLRTSAHHAGGLAGADRGAAGRRRGKDARLMLLRDKVVVVSGVGPGLGRAIAVQSARAGADVVLASRTEARLTEVAKEIGELGRRAVVVPTDIDDEAASAHLAESAVSAFGRVDTLVNNAFAIPPIVDLAEVDLDQVRAGFETNVLAALRLTRLFIPALTESKGSVIMINSAVLRHSRRTFGPYKMAKASLLALAQSLATELGPQGIRVNTVAPGYIWADNLKWYFNYLAQQRGISADEVYAETARTIDLRKLPEPDEIADAVVFFASHLARAITGACLDVNGGEYHH</sequence>
<dbReference type="EMBL" id="CP046172">
    <property type="protein sequence ID" value="QIS16907.1"/>
    <property type="molecule type" value="Genomic_DNA"/>
</dbReference>
<evidence type="ECO:0000259" key="3">
    <source>
        <dbReference type="SMART" id="SM00822"/>
    </source>
</evidence>
<reference evidence="4 5" key="1">
    <citation type="journal article" date="2019" name="ACS Chem. Biol.">
        <title>Identification and Mobilization of a Cryptic Antibiotic Biosynthesis Gene Locus from a Human-Pathogenic Nocardia Isolate.</title>
        <authorList>
            <person name="Herisse M."/>
            <person name="Ishida K."/>
            <person name="Porter J.L."/>
            <person name="Howden B."/>
            <person name="Hertweck C."/>
            <person name="Stinear T.P."/>
            <person name="Pidot S.J."/>
        </authorList>
    </citation>
    <scope>NUCLEOTIDE SEQUENCE [LARGE SCALE GENOMIC DNA]</scope>
    <source>
        <strain evidence="4 5">AUSMDU00012717</strain>
    </source>
</reference>
<dbReference type="Gene3D" id="3.40.50.720">
    <property type="entry name" value="NAD(P)-binding Rossmann-like Domain"/>
    <property type="match status" value="1"/>
</dbReference>
<evidence type="ECO:0000313" key="5">
    <source>
        <dbReference type="Proteomes" id="UP000503540"/>
    </source>
</evidence>
<evidence type="ECO:0000313" key="4">
    <source>
        <dbReference type="EMBL" id="QIS16907.1"/>
    </source>
</evidence>
<dbReference type="SUPFAM" id="SSF51735">
    <property type="entry name" value="NAD(P)-binding Rossmann-fold domains"/>
    <property type="match status" value="1"/>
</dbReference>
<dbReference type="FunFam" id="3.40.50.720:FF:000084">
    <property type="entry name" value="Short-chain dehydrogenase reductase"/>
    <property type="match status" value="1"/>
</dbReference>
<dbReference type="Pfam" id="PF13561">
    <property type="entry name" value="adh_short_C2"/>
    <property type="match status" value="1"/>
</dbReference>
<feature type="region of interest" description="Disordered" evidence="2">
    <location>
        <begin position="1"/>
        <end position="64"/>
    </location>
</feature>